<protein>
    <submittedName>
        <fullName evidence="1">Uncharacterized protein</fullName>
    </submittedName>
</protein>
<evidence type="ECO:0000313" key="2">
    <source>
        <dbReference type="Proteomes" id="UP000828048"/>
    </source>
</evidence>
<sequence length="95" mass="11243">MRSRKIDVRTKRNDSKGVDGWMAAIIMPLDVFHVDCTTHARNLEYVFGIIEQIRELAQQFLVTLEVNRIHLQYSEFNFLSHNFDKESYKPNKINT</sequence>
<proteinExistence type="predicted"/>
<dbReference type="EMBL" id="CM037156">
    <property type="protein sequence ID" value="KAH7838267.1"/>
    <property type="molecule type" value="Genomic_DNA"/>
</dbReference>
<organism evidence="1 2">
    <name type="scientific">Vaccinium darrowii</name>
    <dbReference type="NCBI Taxonomy" id="229202"/>
    <lineage>
        <taxon>Eukaryota</taxon>
        <taxon>Viridiplantae</taxon>
        <taxon>Streptophyta</taxon>
        <taxon>Embryophyta</taxon>
        <taxon>Tracheophyta</taxon>
        <taxon>Spermatophyta</taxon>
        <taxon>Magnoliopsida</taxon>
        <taxon>eudicotyledons</taxon>
        <taxon>Gunneridae</taxon>
        <taxon>Pentapetalae</taxon>
        <taxon>asterids</taxon>
        <taxon>Ericales</taxon>
        <taxon>Ericaceae</taxon>
        <taxon>Vaccinioideae</taxon>
        <taxon>Vaccinieae</taxon>
        <taxon>Vaccinium</taxon>
    </lineage>
</organism>
<keyword evidence="2" id="KW-1185">Reference proteome</keyword>
<evidence type="ECO:0000313" key="1">
    <source>
        <dbReference type="EMBL" id="KAH7838267.1"/>
    </source>
</evidence>
<reference evidence="1 2" key="1">
    <citation type="journal article" date="2021" name="Hortic Res">
        <title>High-quality reference genome and annotation aids understanding of berry development for evergreen blueberry (Vaccinium darrowii).</title>
        <authorList>
            <person name="Yu J."/>
            <person name="Hulse-Kemp A.M."/>
            <person name="Babiker E."/>
            <person name="Staton M."/>
        </authorList>
    </citation>
    <scope>NUCLEOTIDE SEQUENCE [LARGE SCALE GENOMIC DNA]</scope>
    <source>
        <strain evidence="2">cv. NJ 8807/NJ 8810</strain>
        <tissue evidence="1">Young leaf</tissue>
    </source>
</reference>
<gene>
    <name evidence="1" type="ORF">Vadar_024248</name>
</gene>
<name>A0ACB7XC17_9ERIC</name>
<comment type="caution">
    <text evidence="1">The sequence shown here is derived from an EMBL/GenBank/DDBJ whole genome shotgun (WGS) entry which is preliminary data.</text>
</comment>
<accession>A0ACB7XC17</accession>
<dbReference type="Proteomes" id="UP000828048">
    <property type="component" value="Chromosome 6"/>
</dbReference>